<dbReference type="WBParaSite" id="Csp11.Scaffold629.g12749.t1">
    <property type="protein sequence ID" value="Csp11.Scaffold629.g12749.t1"/>
    <property type="gene ID" value="Csp11.Scaffold629.g12749"/>
</dbReference>
<name>A0A1I7TXD8_9PELO</name>
<sequence>MELAMSSEDCIDDITAAWNEEFDENGKFAWLYETDKVEGEQNGSMKLSVPQPPVLATEQPQDGAALTNQVFQNRVRVQVNPGFVCRPINFSGNAETAGQLSSYSAVATSQIQSVESQGYVHSNNSVMKIKSVEQQQLTPLTFEGAIRVFNEWKLNNREKLSLEVDGKINFDVLLFKENGTRQVPQKVWKIPCASYFHLFFKNTKKDIENWNNDMKYQFEWICAYVKIKNWQEELQKMGLIELKTAETC</sequence>
<dbReference type="eggNOG" id="ENOG502TD3T">
    <property type="taxonomic scope" value="Eukaryota"/>
</dbReference>
<keyword evidence="1" id="KW-1185">Reference proteome</keyword>
<protein>
    <submittedName>
        <fullName evidence="2">Uncharacterized protein</fullName>
    </submittedName>
</protein>
<evidence type="ECO:0000313" key="1">
    <source>
        <dbReference type="Proteomes" id="UP000095282"/>
    </source>
</evidence>
<dbReference type="AlphaFoldDB" id="A0A1I7TXD8"/>
<proteinExistence type="predicted"/>
<evidence type="ECO:0000313" key="2">
    <source>
        <dbReference type="WBParaSite" id="Csp11.Scaffold629.g12749.t1"/>
    </source>
</evidence>
<dbReference type="Proteomes" id="UP000095282">
    <property type="component" value="Unplaced"/>
</dbReference>
<organism evidence="1 2">
    <name type="scientific">Caenorhabditis tropicalis</name>
    <dbReference type="NCBI Taxonomy" id="1561998"/>
    <lineage>
        <taxon>Eukaryota</taxon>
        <taxon>Metazoa</taxon>
        <taxon>Ecdysozoa</taxon>
        <taxon>Nematoda</taxon>
        <taxon>Chromadorea</taxon>
        <taxon>Rhabditida</taxon>
        <taxon>Rhabditina</taxon>
        <taxon>Rhabditomorpha</taxon>
        <taxon>Rhabditoidea</taxon>
        <taxon>Rhabditidae</taxon>
        <taxon>Peloderinae</taxon>
        <taxon>Caenorhabditis</taxon>
    </lineage>
</organism>
<reference evidence="2" key="1">
    <citation type="submission" date="2016-11" db="UniProtKB">
        <authorList>
            <consortium name="WormBaseParasite"/>
        </authorList>
    </citation>
    <scope>IDENTIFICATION</scope>
</reference>
<accession>A0A1I7TXD8</accession>
<dbReference type="STRING" id="1561998.A0A1I7TXD8"/>